<dbReference type="Proteomes" id="UP000257109">
    <property type="component" value="Unassembled WGS sequence"/>
</dbReference>
<evidence type="ECO:0008006" key="4">
    <source>
        <dbReference type="Google" id="ProtNLM"/>
    </source>
</evidence>
<dbReference type="InterPro" id="IPR053134">
    <property type="entry name" value="RNA-dir_DNA_polymerase"/>
</dbReference>
<feature type="region of interest" description="Disordered" evidence="1">
    <location>
        <begin position="116"/>
        <end position="146"/>
    </location>
</feature>
<accession>A0A371GE43</accession>
<dbReference type="Gene3D" id="3.10.10.10">
    <property type="entry name" value="HIV Type 1 Reverse Transcriptase, subunit A, domain 1"/>
    <property type="match status" value="1"/>
</dbReference>
<keyword evidence="3" id="KW-1185">Reference proteome</keyword>
<proteinExistence type="predicted"/>
<dbReference type="PANTHER" id="PTHR24559">
    <property type="entry name" value="TRANSPOSON TY3-I GAG-POL POLYPROTEIN"/>
    <property type="match status" value="1"/>
</dbReference>
<dbReference type="EMBL" id="QJKJ01005834">
    <property type="protein sequence ID" value="RDX88817.1"/>
    <property type="molecule type" value="Genomic_DNA"/>
</dbReference>
<name>A0A371GE43_MUCPR</name>
<gene>
    <name evidence="2" type="ORF">CR513_29538</name>
</gene>
<dbReference type="SUPFAM" id="SSF56672">
    <property type="entry name" value="DNA/RNA polymerases"/>
    <property type="match status" value="1"/>
</dbReference>
<protein>
    <recommendedName>
        <fullName evidence="4">Reverse transcriptase domain-containing protein</fullName>
    </recommendedName>
</protein>
<feature type="non-terminal residue" evidence="2">
    <location>
        <position position="1"/>
    </location>
</feature>
<evidence type="ECO:0000256" key="1">
    <source>
        <dbReference type="SAM" id="MobiDB-lite"/>
    </source>
</evidence>
<dbReference type="AlphaFoldDB" id="A0A371GE43"/>
<organism evidence="2 3">
    <name type="scientific">Mucuna pruriens</name>
    <name type="common">Velvet bean</name>
    <name type="synonym">Dolichos pruriens</name>
    <dbReference type="NCBI Taxonomy" id="157652"/>
    <lineage>
        <taxon>Eukaryota</taxon>
        <taxon>Viridiplantae</taxon>
        <taxon>Streptophyta</taxon>
        <taxon>Embryophyta</taxon>
        <taxon>Tracheophyta</taxon>
        <taxon>Spermatophyta</taxon>
        <taxon>Magnoliopsida</taxon>
        <taxon>eudicotyledons</taxon>
        <taxon>Gunneridae</taxon>
        <taxon>Pentapetalae</taxon>
        <taxon>rosids</taxon>
        <taxon>fabids</taxon>
        <taxon>Fabales</taxon>
        <taxon>Fabaceae</taxon>
        <taxon>Papilionoideae</taxon>
        <taxon>50 kb inversion clade</taxon>
        <taxon>NPAAA clade</taxon>
        <taxon>indigoferoid/millettioid clade</taxon>
        <taxon>Phaseoleae</taxon>
        <taxon>Mucuna</taxon>
    </lineage>
</organism>
<evidence type="ECO:0000313" key="2">
    <source>
        <dbReference type="EMBL" id="RDX88817.1"/>
    </source>
</evidence>
<dbReference type="PANTHER" id="PTHR24559:SF444">
    <property type="entry name" value="REVERSE TRANSCRIPTASE DOMAIN-CONTAINING PROTEIN"/>
    <property type="match status" value="1"/>
</dbReference>
<dbReference type="InterPro" id="IPR043502">
    <property type="entry name" value="DNA/RNA_pol_sf"/>
</dbReference>
<dbReference type="OrthoDB" id="1738562at2759"/>
<evidence type="ECO:0000313" key="3">
    <source>
        <dbReference type="Proteomes" id="UP000257109"/>
    </source>
</evidence>
<sequence length="282" mass="32479">MEDETSGNGSTLILGGTVLDDYMLERFQWNLFNIFEAMKHPTEDYSLFGIDLIEELVEEYFQLDNHSEDMENFVENRFHQFLRAEQKAESDSIPARTIPVRRSRPKYPKAEVMTAHLVSSSSQDAQPDPKVSTTNSSSPPPPMELKPLQNHLKYAYLDNEQQLPVIIANNLHQEQEDKLLDVLRKHKKEIGWKLSDLPSINSSICMHRILMVEEVKPIRQQQKRVNLTILDVVKKEVTKLLAAGIMYPISDSQWVSPVQVVPKKSGMIVMKNQHDEMVPMRI</sequence>
<reference evidence="2" key="1">
    <citation type="submission" date="2018-05" db="EMBL/GenBank/DDBJ databases">
        <title>Draft genome of Mucuna pruriens seed.</title>
        <authorList>
            <person name="Nnadi N.E."/>
            <person name="Vos R."/>
            <person name="Hasami M.H."/>
            <person name="Devisetty U.K."/>
            <person name="Aguiy J.C."/>
        </authorList>
    </citation>
    <scope>NUCLEOTIDE SEQUENCE [LARGE SCALE GENOMIC DNA]</scope>
    <source>
        <strain evidence="2">JCA_2017</strain>
    </source>
</reference>
<comment type="caution">
    <text evidence="2">The sequence shown here is derived from an EMBL/GenBank/DDBJ whole genome shotgun (WGS) entry which is preliminary data.</text>
</comment>